<evidence type="ECO:0000313" key="1">
    <source>
        <dbReference type="EnsemblMetazoa" id="CLYHEMP024608.1"/>
    </source>
</evidence>
<keyword evidence="2" id="KW-1185">Reference proteome</keyword>
<dbReference type="Proteomes" id="UP000594262">
    <property type="component" value="Unplaced"/>
</dbReference>
<dbReference type="AlphaFoldDB" id="A0A7M5XJH0"/>
<organism evidence="1 2">
    <name type="scientific">Clytia hemisphaerica</name>
    <dbReference type="NCBI Taxonomy" id="252671"/>
    <lineage>
        <taxon>Eukaryota</taxon>
        <taxon>Metazoa</taxon>
        <taxon>Cnidaria</taxon>
        <taxon>Hydrozoa</taxon>
        <taxon>Hydroidolina</taxon>
        <taxon>Leptothecata</taxon>
        <taxon>Obeliida</taxon>
        <taxon>Clytiidae</taxon>
        <taxon>Clytia</taxon>
    </lineage>
</organism>
<name>A0A7M5XJH0_9CNID</name>
<evidence type="ECO:0000313" key="2">
    <source>
        <dbReference type="Proteomes" id="UP000594262"/>
    </source>
</evidence>
<proteinExistence type="predicted"/>
<dbReference type="OrthoDB" id="5986221at2759"/>
<accession>A0A7M5XJH0</accession>
<reference evidence="1" key="1">
    <citation type="submission" date="2021-01" db="UniProtKB">
        <authorList>
            <consortium name="EnsemblMetazoa"/>
        </authorList>
    </citation>
    <scope>IDENTIFICATION</scope>
</reference>
<dbReference type="EnsemblMetazoa" id="CLYHEMT024608.1">
    <property type="protein sequence ID" value="CLYHEMP024608.1"/>
    <property type="gene ID" value="CLYHEMG024608"/>
</dbReference>
<sequence length="111" mass="12631">AWNKHDCKVLGVNIVDRIRFFKGDAPACQVEAGHQKGGHYFCWSCDVKADRNTDIGHTLQAKHQTLQDRIDVLIATSHGRRCVANKSIDVLERMKVNAVVRDLMDRDVQLY</sequence>
<protein>
    <submittedName>
        <fullName evidence="1">Uncharacterized protein</fullName>
    </submittedName>
</protein>